<gene>
    <name evidence="1" type="ORF">K3G42_016733</name>
</gene>
<dbReference type="EMBL" id="CM037625">
    <property type="protein sequence ID" value="KAH7998423.1"/>
    <property type="molecule type" value="Genomic_DNA"/>
</dbReference>
<name>A0ACB8F0C3_9SAUR</name>
<reference evidence="1" key="1">
    <citation type="submission" date="2021-08" db="EMBL/GenBank/DDBJ databases">
        <title>The first chromosome-level gecko genome reveals the dynamic sex chromosomes of Neotropical dwarf geckos (Sphaerodactylidae: Sphaerodactylus).</title>
        <authorList>
            <person name="Pinto B.J."/>
            <person name="Keating S.E."/>
            <person name="Gamble T."/>
        </authorList>
    </citation>
    <scope>NUCLEOTIDE SEQUENCE</scope>
    <source>
        <strain evidence="1">TG3544</strain>
    </source>
</reference>
<keyword evidence="2" id="KW-1185">Reference proteome</keyword>
<protein>
    <submittedName>
        <fullName evidence="1">Uncharacterized protein</fullName>
    </submittedName>
</protein>
<evidence type="ECO:0000313" key="1">
    <source>
        <dbReference type="EMBL" id="KAH7998423.1"/>
    </source>
</evidence>
<proteinExistence type="predicted"/>
<organism evidence="1 2">
    <name type="scientific">Sphaerodactylus townsendi</name>
    <dbReference type="NCBI Taxonomy" id="933632"/>
    <lineage>
        <taxon>Eukaryota</taxon>
        <taxon>Metazoa</taxon>
        <taxon>Chordata</taxon>
        <taxon>Craniata</taxon>
        <taxon>Vertebrata</taxon>
        <taxon>Euteleostomi</taxon>
        <taxon>Lepidosauria</taxon>
        <taxon>Squamata</taxon>
        <taxon>Bifurcata</taxon>
        <taxon>Gekkota</taxon>
        <taxon>Sphaerodactylidae</taxon>
        <taxon>Sphaerodactylus</taxon>
    </lineage>
</organism>
<sequence>MDTLMVVAIIFMIILSQNVFSFPRVIRECLVFQEMLDSKVTRVVKVCLGSQVPEESQALLFSNEMLIRTHNKFLCLDKWHIQDEG</sequence>
<comment type="caution">
    <text evidence="1">The sequence shown here is derived from an EMBL/GenBank/DDBJ whole genome shotgun (WGS) entry which is preliminary data.</text>
</comment>
<dbReference type="Proteomes" id="UP000827872">
    <property type="component" value="Linkage Group LG12"/>
</dbReference>
<evidence type="ECO:0000313" key="2">
    <source>
        <dbReference type="Proteomes" id="UP000827872"/>
    </source>
</evidence>
<accession>A0ACB8F0C3</accession>